<proteinExistence type="predicted"/>
<sequence>MSEWRARELAAAVAAGTTAAGEWAADAEASLRDAGVQAAGLLDAVMATHRARLDGMLSDAKTQLIREATAAANRAADQALEARSASLKPAIMKAADLGAVDAAMSALTKGLAALTPGSLATPVAGMVSKAWASSSQSSIKACRDIGISLSSGQLDDVVSRVTGDVCARIPEVKRRLQAEADSAASSRRQAVAPPKEVHHHHVHTRKKRKCAVM</sequence>
<dbReference type="AlphaFoldDB" id="A0A5A8ELA0"/>
<protein>
    <submittedName>
        <fullName evidence="2">Uncharacterized protein</fullName>
    </submittedName>
</protein>
<organism evidence="2 3">
    <name type="scientific">Cafeteria roenbergensis</name>
    <name type="common">Marine flagellate</name>
    <dbReference type="NCBI Taxonomy" id="33653"/>
    <lineage>
        <taxon>Eukaryota</taxon>
        <taxon>Sar</taxon>
        <taxon>Stramenopiles</taxon>
        <taxon>Bigyra</taxon>
        <taxon>Opalozoa</taxon>
        <taxon>Bicosoecida</taxon>
        <taxon>Cafeteriaceae</taxon>
        <taxon>Cafeteria</taxon>
    </lineage>
</organism>
<dbReference type="EMBL" id="VLTO01000004">
    <property type="protein sequence ID" value="KAA0177457.1"/>
    <property type="molecule type" value="Genomic_DNA"/>
</dbReference>
<reference evidence="2 3" key="1">
    <citation type="submission" date="2019-07" db="EMBL/GenBank/DDBJ databases">
        <title>Genomes of Cafeteria roenbergensis.</title>
        <authorList>
            <person name="Fischer M.G."/>
            <person name="Hackl T."/>
            <person name="Roman M."/>
        </authorList>
    </citation>
    <scope>NUCLEOTIDE SEQUENCE [LARGE SCALE GENOMIC DNA]</scope>
    <source>
        <strain evidence="2 3">E4-10P</strain>
    </source>
</reference>
<evidence type="ECO:0000313" key="2">
    <source>
        <dbReference type="EMBL" id="KAA0177457.1"/>
    </source>
</evidence>
<gene>
    <name evidence="2" type="ORF">FNF27_01235</name>
</gene>
<comment type="caution">
    <text evidence="2">The sequence shown here is derived from an EMBL/GenBank/DDBJ whole genome shotgun (WGS) entry which is preliminary data.</text>
</comment>
<evidence type="ECO:0000313" key="3">
    <source>
        <dbReference type="Proteomes" id="UP000322899"/>
    </source>
</evidence>
<feature type="compositionally biased region" description="Basic residues" evidence="1">
    <location>
        <begin position="197"/>
        <end position="213"/>
    </location>
</feature>
<accession>A0A5A8ELA0</accession>
<evidence type="ECO:0000256" key="1">
    <source>
        <dbReference type="SAM" id="MobiDB-lite"/>
    </source>
</evidence>
<dbReference type="Proteomes" id="UP000322899">
    <property type="component" value="Unassembled WGS sequence"/>
</dbReference>
<feature type="region of interest" description="Disordered" evidence="1">
    <location>
        <begin position="178"/>
        <end position="213"/>
    </location>
</feature>
<name>A0A5A8ELA0_CAFRO</name>